<keyword evidence="4" id="KW-1185">Reference proteome</keyword>
<feature type="region of interest" description="Disordered" evidence="1">
    <location>
        <begin position="635"/>
        <end position="665"/>
    </location>
</feature>
<protein>
    <submittedName>
        <fullName evidence="3">M12 family metallo-peptidase</fullName>
    </submittedName>
</protein>
<feature type="region of interest" description="Disordered" evidence="1">
    <location>
        <begin position="217"/>
        <end position="279"/>
    </location>
</feature>
<evidence type="ECO:0000256" key="1">
    <source>
        <dbReference type="SAM" id="MobiDB-lite"/>
    </source>
</evidence>
<dbReference type="SUPFAM" id="SSF55486">
    <property type="entry name" value="Metalloproteases ('zincins'), catalytic domain"/>
    <property type="match status" value="1"/>
</dbReference>
<proteinExistence type="predicted"/>
<dbReference type="AlphaFoldDB" id="A0A9X2D9L3"/>
<dbReference type="InterPro" id="IPR024079">
    <property type="entry name" value="MetalloPept_cat_dom_sf"/>
</dbReference>
<accession>A0A9X2D9L3</accession>
<feature type="region of interest" description="Disordered" evidence="1">
    <location>
        <begin position="32"/>
        <end position="57"/>
    </location>
</feature>
<feature type="chain" id="PRO_5040818039" evidence="2">
    <location>
        <begin position="34"/>
        <end position="940"/>
    </location>
</feature>
<gene>
    <name evidence="3" type="ORF">M8330_16100</name>
</gene>
<feature type="compositionally biased region" description="Low complexity" evidence="1">
    <location>
        <begin position="246"/>
        <end position="260"/>
    </location>
</feature>
<organism evidence="3 4">
    <name type="scientific">Nocardioides bruguierae</name>
    <dbReference type="NCBI Taxonomy" id="2945102"/>
    <lineage>
        <taxon>Bacteria</taxon>
        <taxon>Bacillati</taxon>
        <taxon>Actinomycetota</taxon>
        <taxon>Actinomycetes</taxon>
        <taxon>Propionibacteriales</taxon>
        <taxon>Nocardioidaceae</taxon>
        <taxon>Nocardioides</taxon>
    </lineage>
</organism>
<dbReference type="Proteomes" id="UP001139485">
    <property type="component" value="Unassembled WGS sequence"/>
</dbReference>
<dbReference type="Gene3D" id="3.40.390.10">
    <property type="entry name" value="Collagenase (Catalytic Domain)"/>
    <property type="match status" value="1"/>
</dbReference>
<evidence type="ECO:0000313" key="3">
    <source>
        <dbReference type="EMBL" id="MCM0621813.1"/>
    </source>
</evidence>
<keyword evidence="2" id="KW-0732">Signal</keyword>
<dbReference type="RefSeq" id="WP_250828148.1">
    <property type="nucleotide sequence ID" value="NZ_JAMOIL010000023.1"/>
</dbReference>
<dbReference type="GO" id="GO:0008237">
    <property type="term" value="F:metallopeptidase activity"/>
    <property type="evidence" value="ECO:0007669"/>
    <property type="project" value="InterPro"/>
</dbReference>
<reference evidence="3" key="1">
    <citation type="submission" date="2022-05" db="EMBL/GenBank/DDBJ databases">
        <authorList>
            <person name="Tuo L."/>
        </authorList>
    </citation>
    <scope>NUCLEOTIDE SEQUENCE</scope>
    <source>
        <strain evidence="3">BSK12Z-4</strain>
    </source>
</reference>
<dbReference type="Pfam" id="PF13574">
    <property type="entry name" value="Reprolysin_2"/>
    <property type="match status" value="1"/>
</dbReference>
<evidence type="ECO:0000256" key="2">
    <source>
        <dbReference type="SAM" id="SignalP"/>
    </source>
</evidence>
<comment type="caution">
    <text evidence="3">The sequence shown here is derived from an EMBL/GenBank/DDBJ whole genome shotgun (WGS) entry which is preliminary data.</text>
</comment>
<dbReference type="EMBL" id="JAMOIL010000023">
    <property type="protein sequence ID" value="MCM0621813.1"/>
    <property type="molecule type" value="Genomic_DNA"/>
</dbReference>
<evidence type="ECO:0000313" key="4">
    <source>
        <dbReference type="Proteomes" id="UP001139485"/>
    </source>
</evidence>
<sequence length="940" mass="99041">MHLHRGRFRRPLTWFVPMVTAALVLAGAPLATATDDTSGTSETEGRSASSDLFTPLEGYTPGARTAKTLGLDLEQDAAEVTGVQVDLDAVDAALAPATTPDPADVRTSVRGQAAAPTATVDLPTPDGGSQTFVVTETSVMQKKLAARHPELRTYAGHALGDVSTTVALDVTPLGLHASVRGTPEDDSDTGRTTWLVDPVTVSRGETRHVAYSAAALAESTPLEESVDESVLARTATTSADTEDSTESTTQTTGQSGTQGRSAGGGGSSTDTRTQDKLAGTRVVRRTYRLALLNDPSYRKAVGGRANVLPAKVTMINRVNQVYNDDFAIRLVLVNGTGKLNLGTAAQATGADGPCGAHACFDKASDTNGYTPAQLGTCGLGTIGRSRTVLGQLIGAGSYDVGHVVLGKNGGGLAYLGVVGRDYAAGGCTGLPDPTGDVFYIDYVAHELGHQFAATHTFNGVGGACYGGNRTAAASVEPGSGSSVMAYAGICGADDLQNHTDPYFSQRSQTQVRRYIGSDQRRAVEVQTVSLRDFDPSSDTLSILAGNAAEGDEAVPVSEYSRAGLKAAVEEATGRTVTITPWGYDPYGTGSSRLTTVTAPDETGFQVVFADSVDPDARGRHVGAPALVVDVDSTASGSGATAEVGETTQGGPVDNQGTRRRTANRRPVVTVPASRTIPTRTPFVVRGDATDADGDPLSLLWEQNDRGASSGYELVDNHRREKAWWGPLFRVFGTAAEVDGAAAHESPSPGQNVATRRSARWFPDLDQVLAGNTNADSGGCRRSGEYYPTAREAACFSEFLPTASWRGSQGTGGREMHLRLTARDAVADAGGTSWAQTVLTVDPDAGPFRVYSQAGGAAKQAGQRIVVKWRVNGTRKLARYVRIKLSLDGGDSWRMMRRKTLNDGRAAIRLPNRRSSAARVIVMANKNYFYDVNDEPFRIRR</sequence>
<feature type="compositionally biased region" description="Polar residues" evidence="1">
    <location>
        <begin position="34"/>
        <end position="52"/>
    </location>
</feature>
<name>A0A9X2D9L3_9ACTN</name>
<feature type="signal peptide" evidence="2">
    <location>
        <begin position="1"/>
        <end position="33"/>
    </location>
</feature>